<keyword evidence="2 3" id="KW-0040">ANK repeat</keyword>
<name>A0A1V2EQU7_9SPHN</name>
<dbReference type="STRING" id="1915074.SPHI_27440"/>
<evidence type="ECO:0000256" key="4">
    <source>
        <dbReference type="SAM" id="SignalP"/>
    </source>
</evidence>
<dbReference type="Pfam" id="PF12796">
    <property type="entry name" value="Ank_2"/>
    <property type="match status" value="1"/>
</dbReference>
<dbReference type="SUPFAM" id="SSF48403">
    <property type="entry name" value="Ankyrin repeat"/>
    <property type="match status" value="1"/>
</dbReference>
<evidence type="ECO:0000313" key="5">
    <source>
        <dbReference type="EMBL" id="ONF95042.1"/>
    </source>
</evidence>
<gene>
    <name evidence="5" type="ORF">SPHI_27440</name>
</gene>
<dbReference type="PROSITE" id="PS50297">
    <property type="entry name" value="ANK_REP_REGION"/>
    <property type="match status" value="2"/>
</dbReference>
<evidence type="ECO:0000256" key="2">
    <source>
        <dbReference type="ARBA" id="ARBA00023043"/>
    </source>
</evidence>
<dbReference type="PANTHER" id="PTHR24198">
    <property type="entry name" value="ANKYRIN REPEAT AND PROTEIN KINASE DOMAIN-CONTAINING PROTEIN"/>
    <property type="match status" value="1"/>
</dbReference>
<dbReference type="InterPro" id="IPR036770">
    <property type="entry name" value="Ankyrin_rpt-contain_sf"/>
</dbReference>
<dbReference type="PROSITE" id="PS50088">
    <property type="entry name" value="ANK_REPEAT"/>
    <property type="match status" value="2"/>
</dbReference>
<dbReference type="RefSeq" id="WP_076745505.1">
    <property type="nucleotide sequence ID" value="NZ_MPSB01000017.1"/>
</dbReference>
<dbReference type="Pfam" id="PF13857">
    <property type="entry name" value="Ank_5"/>
    <property type="match status" value="1"/>
</dbReference>
<feature type="repeat" description="ANK" evidence="3">
    <location>
        <begin position="57"/>
        <end position="89"/>
    </location>
</feature>
<feature type="chain" id="PRO_5012482792" evidence="4">
    <location>
        <begin position="21"/>
        <end position="299"/>
    </location>
</feature>
<protein>
    <submittedName>
        <fullName evidence="5">Ankyrin repeats (3 copies)</fullName>
    </submittedName>
</protein>
<sequence length="299" mass="32743">MFRKLIISVSAVLLSTVSVAAADPFDNARYYLQTKENQAALQIIDSGQFDVNMQTDEGYSLLHYAAGAGNLEMVKALLERGADPNLKSAIGMTPYQMAIGTMVKAEIRKAMTRAPVPPSTASTGPEPLAFASPATPGRSNGMCAMVRAEKINDGRSPALRPFLKAKDAIWYNHPDELTGLIEDCVDVNQQDEYGWSLLHQAADRDRVDLARILLSHGARKDLRNKDGQTAPQLAKSPEMKALLGFAEVQRPAPAEQGSAGNKVECEQKFRADAALSSDETGRSRAYRRWQQCLKTGLYW</sequence>
<dbReference type="OrthoDB" id="7543342at2"/>
<dbReference type="EMBL" id="MPSB01000017">
    <property type="protein sequence ID" value="ONF95042.1"/>
    <property type="molecule type" value="Genomic_DNA"/>
</dbReference>
<organism evidence="5 6">
    <name type="scientific">Sphingomonas jeddahensis</name>
    <dbReference type="NCBI Taxonomy" id="1915074"/>
    <lineage>
        <taxon>Bacteria</taxon>
        <taxon>Pseudomonadati</taxon>
        <taxon>Pseudomonadota</taxon>
        <taxon>Alphaproteobacteria</taxon>
        <taxon>Sphingomonadales</taxon>
        <taxon>Sphingomonadaceae</taxon>
        <taxon>Sphingomonas</taxon>
    </lineage>
</organism>
<keyword evidence="4" id="KW-0732">Signal</keyword>
<evidence type="ECO:0000256" key="3">
    <source>
        <dbReference type="PROSITE-ProRule" id="PRU00023"/>
    </source>
</evidence>
<keyword evidence="1" id="KW-0677">Repeat</keyword>
<reference evidence="5 6" key="1">
    <citation type="submission" date="2016-11" db="EMBL/GenBank/DDBJ databases">
        <title>Genome sequence of Sphingomonas jeddahensis G39.</title>
        <authorList>
            <person name="Poehlein A."/>
            <person name="Wuebbeler J.H."/>
            <person name="Steinbuechel A."/>
            <person name="Daniel R."/>
        </authorList>
    </citation>
    <scope>NUCLEOTIDE SEQUENCE [LARGE SCALE GENOMIC DNA]</scope>
    <source>
        <strain evidence="5 6">G39</strain>
    </source>
</reference>
<evidence type="ECO:0000313" key="6">
    <source>
        <dbReference type="Proteomes" id="UP000188729"/>
    </source>
</evidence>
<accession>A0A1V2EQU7</accession>
<proteinExistence type="predicted"/>
<dbReference type="Gene3D" id="1.25.40.20">
    <property type="entry name" value="Ankyrin repeat-containing domain"/>
    <property type="match status" value="2"/>
</dbReference>
<dbReference type="PANTHER" id="PTHR24198:SF165">
    <property type="entry name" value="ANKYRIN REPEAT-CONTAINING PROTEIN-RELATED"/>
    <property type="match status" value="1"/>
</dbReference>
<comment type="caution">
    <text evidence="5">The sequence shown here is derived from an EMBL/GenBank/DDBJ whole genome shotgun (WGS) entry which is preliminary data.</text>
</comment>
<keyword evidence="6" id="KW-1185">Reference proteome</keyword>
<feature type="repeat" description="ANK" evidence="3">
    <location>
        <begin position="193"/>
        <end position="225"/>
    </location>
</feature>
<evidence type="ECO:0000256" key="1">
    <source>
        <dbReference type="ARBA" id="ARBA00022737"/>
    </source>
</evidence>
<dbReference type="SMART" id="SM00248">
    <property type="entry name" value="ANK"/>
    <property type="match status" value="2"/>
</dbReference>
<dbReference type="Proteomes" id="UP000188729">
    <property type="component" value="Unassembled WGS sequence"/>
</dbReference>
<dbReference type="AlphaFoldDB" id="A0A1V2EQU7"/>
<feature type="signal peptide" evidence="4">
    <location>
        <begin position="1"/>
        <end position="20"/>
    </location>
</feature>
<dbReference type="InterPro" id="IPR002110">
    <property type="entry name" value="Ankyrin_rpt"/>
</dbReference>